<reference evidence="4" key="1">
    <citation type="submission" date="2015-02" db="EMBL/GenBank/DDBJ databases">
        <title>Genome sequencing for Strongylocentrotus purpuratus.</title>
        <authorList>
            <person name="Murali S."/>
            <person name="Liu Y."/>
            <person name="Vee V."/>
            <person name="English A."/>
            <person name="Wang M."/>
            <person name="Skinner E."/>
            <person name="Han Y."/>
            <person name="Muzny D.M."/>
            <person name="Worley K.C."/>
            <person name="Gibbs R.A."/>
        </authorList>
    </citation>
    <scope>NUCLEOTIDE SEQUENCE</scope>
</reference>
<dbReference type="GO" id="GO:0019005">
    <property type="term" value="C:SCF ubiquitin ligase complex"/>
    <property type="evidence" value="ECO:0000318"/>
    <property type="project" value="GO_Central"/>
</dbReference>
<dbReference type="Pfam" id="PF12937">
    <property type="entry name" value="F-box-like"/>
    <property type="match status" value="1"/>
</dbReference>
<evidence type="ECO:0000259" key="2">
    <source>
        <dbReference type="PROSITE" id="PS50181"/>
    </source>
</evidence>
<protein>
    <recommendedName>
        <fullName evidence="2">F-box domain-containing protein</fullName>
    </recommendedName>
</protein>
<dbReference type="InterPro" id="IPR036047">
    <property type="entry name" value="F-box-like_dom_sf"/>
</dbReference>
<feature type="region of interest" description="Disordered" evidence="1">
    <location>
        <begin position="335"/>
        <end position="376"/>
    </location>
</feature>
<evidence type="ECO:0000313" key="4">
    <source>
        <dbReference type="Proteomes" id="UP000007110"/>
    </source>
</evidence>
<dbReference type="KEGG" id="spu:100890119"/>
<dbReference type="EnsemblMetazoa" id="XM_030987354">
    <property type="protein sequence ID" value="XP_030843214"/>
    <property type="gene ID" value="LOC100890119"/>
</dbReference>
<dbReference type="RefSeq" id="XP_030843214.1">
    <property type="nucleotide sequence ID" value="XM_030987354.1"/>
</dbReference>
<dbReference type="CDD" id="cd22110">
    <property type="entry name" value="F-box_FBXO42"/>
    <property type="match status" value="1"/>
</dbReference>
<dbReference type="SUPFAM" id="SSF81383">
    <property type="entry name" value="F-box domain"/>
    <property type="match status" value="1"/>
</dbReference>
<reference evidence="3" key="2">
    <citation type="submission" date="2021-01" db="UniProtKB">
        <authorList>
            <consortium name="EnsemblMetazoa"/>
        </authorList>
    </citation>
    <scope>IDENTIFICATION</scope>
</reference>
<dbReference type="PANTHER" id="PTHR46432:SF1">
    <property type="entry name" value="F-BOX ONLY PROTEIN 42"/>
    <property type="match status" value="1"/>
</dbReference>
<dbReference type="Gene3D" id="1.20.1280.50">
    <property type="match status" value="1"/>
</dbReference>
<dbReference type="Pfam" id="PF13415">
    <property type="entry name" value="Beta-prop_FBX42"/>
    <property type="match status" value="1"/>
</dbReference>
<feature type="compositionally biased region" description="Low complexity" evidence="1">
    <location>
        <begin position="367"/>
        <end position="376"/>
    </location>
</feature>
<dbReference type="GO" id="GO:1990756">
    <property type="term" value="F:ubiquitin-like ligase-substrate adaptor activity"/>
    <property type="evidence" value="ECO:0000318"/>
    <property type="project" value="GO_Central"/>
</dbReference>
<feature type="domain" description="F-box" evidence="2">
    <location>
        <begin position="16"/>
        <end position="68"/>
    </location>
</feature>
<dbReference type="GeneID" id="100890119"/>
<dbReference type="InParanoid" id="A0A7M7NY84"/>
<dbReference type="SUPFAM" id="SSF117281">
    <property type="entry name" value="Kelch motif"/>
    <property type="match status" value="1"/>
</dbReference>
<evidence type="ECO:0000256" key="1">
    <source>
        <dbReference type="SAM" id="MobiDB-lite"/>
    </source>
</evidence>
<keyword evidence="4" id="KW-1185">Reference proteome</keyword>
<dbReference type="Gene3D" id="2.120.10.80">
    <property type="entry name" value="Kelch-type beta propeller"/>
    <property type="match status" value="1"/>
</dbReference>
<dbReference type="AlphaFoldDB" id="A0A7M7NY84"/>
<organism evidence="3 4">
    <name type="scientific">Strongylocentrotus purpuratus</name>
    <name type="common">Purple sea urchin</name>
    <dbReference type="NCBI Taxonomy" id="7668"/>
    <lineage>
        <taxon>Eukaryota</taxon>
        <taxon>Metazoa</taxon>
        <taxon>Echinodermata</taxon>
        <taxon>Eleutherozoa</taxon>
        <taxon>Echinozoa</taxon>
        <taxon>Echinoidea</taxon>
        <taxon>Euechinoidea</taxon>
        <taxon>Echinacea</taxon>
        <taxon>Camarodonta</taxon>
        <taxon>Echinidea</taxon>
        <taxon>Strongylocentrotidae</taxon>
        <taxon>Strongylocentrotus</taxon>
    </lineage>
</organism>
<dbReference type="PROSITE" id="PS50181">
    <property type="entry name" value="FBOX"/>
    <property type="match status" value="1"/>
</dbReference>
<dbReference type="InterPro" id="IPR015915">
    <property type="entry name" value="Kelch-typ_b-propeller"/>
</dbReference>
<proteinExistence type="predicted"/>
<dbReference type="InterPro" id="IPR052821">
    <property type="entry name" value="F-box_only_SRC"/>
</dbReference>
<name>A0A7M7NY84_STRPU</name>
<evidence type="ECO:0000313" key="3">
    <source>
        <dbReference type="EnsemblMetazoa" id="XP_030843214"/>
    </source>
</evidence>
<dbReference type="SMART" id="SM00256">
    <property type="entry name" value="FBOX"/>
    <property type="match status" value="1"/>
</dbReference>
<sequence length="594" mass="65372">MEDTDEDVPSSPLPPEFIINDLPEEILERVLSYLSPYSEVHVAARVCKLWRRLIQGVILKRKQAFVNAACEGVLKWSSCECPSTPVTGRSSHSVAYVNGKIFFFGGCSGSRTAFNDMWNLDLSTREWTRVLGSGSYPSPKGSATMVNYKGNLILFGGLAPPVPHPPHLAPQIFNELHVYRPHKNKWSCVATSPSPPPMAGHSASIIGSKMVVFGGLLDGQQRSNSVWVLDVQEMTWKEIETRSHDKPRERYGHEQLVIDDKHVLIIGGCTSSQEVSHNQAPLEILSDAWLLDMSGPKWKWQEMRVCNEEFAAPQIWQHPACKVGDTVLIYSTPRHHKPYGLNRKRNHVANTPSPTRPHTKQTHMSGRDQGQSSQRGQNNLQSLFRRGDGSGGSGRAAVSGIKDSMNGCSNCEVNSNARDASADSVKPKYHGGARPKVKVINGLKGLTKSVTLFDATLTESTSDMACLTLLKCKCRPEAQASPYPWPTSGPQPKRSTLQLYVLDISQATTQGQVSWLPVPDSTHPDFHERPISGVVPSQHGPPSESTIMASLTAARGELVMFGGLVENRSQSLLRGRGSSASWDYKAVNKIYFSF</sequence>
<dbReference type="PANTHER" id="PTHR46432">
    <property type="entry name" value="F-BOX ONLY PROTEIN 42"/>
    <property type="match status" value="1"/>
</dbReference>
<dbReference type="InterPro" id="IPR001810">
    <property type="entry name" value="F-box_dom"/>
</dbReference>
<feature type="compositionally biased region" description="Basic residues" evidence="1">
    <location>
        <begin position="335"/>
        <end position="347"/>
    </location>
</feature>
<dbReference type="OrthoDB" id="9973021at2759"/>
<accession>A0A7M7NY84</accession>
<dbReference type="Proteomes" id="UP000007110">
    <property type="component" value="Unassembled WGS sequence"/>
</dbReference>